<comment type="caution">
    <text evidence="2">The sequence shown here is derived from an EMBL/GenBank/DDBJ whole genome shotgun (WGS) entry which is preliminary data.</text>
</comment>
<feature type="compositionally biased region" description="Basic and acidic residues" evidence="1">
    <location>
        <begin position="1"/>
        <end position="34"/>
    </location>
</feature>
<evidence type="ECO:0000313" key="3">
    <source>
        <dbReference type="Proteomes" id="UP000335636"/>
    </source>
</evidence>
<name>A0A5E4C8Q7_MARMO</name>
<organism evidence="2 3">
    <name type="scientific">Marmota monax</name>
    <name type="common">Woodchuck</name>
    <dbReference type="NCBI Taxonomy" id="9995"/>
    <lineage>
        <taxon>Eukaryota</taxon>
        <taxon>Metazoa</taxon>
        <taxon>Chordata</taxon>
        <taxon>Craniata</taxon>
        <taxon>Vertebrata</taxon>
        <taxon>Euteleostomi</taxon>
        <taxon>Mammalia</taxon>
        <taxon>Eutheria</taxon>
        <taxon>Euarchontoglires</taxon>
        <taxon>Glires</taxon>
        <taxon>Rodentia</taxon>
        <taxon>Sciuromorpha</taxon>
        <taxon>Sciuridae</taxon>
        <taxon>Xerinae</taxon>
        <taxon>Marmotini</taxon>
        <taxon>Marmota</taxon>
    </lineage>
</organism>
<sequence length="50" mass="5674">MMGEKAEKLDTKEKKPGSKKADAVGKVKKGDPQNKKLKKEKPHWLVLRIC</sequence>
<accession>A0A5E4C8Q7</accession>
<reference evidence="2" key="1">
    <citation type="submission" date="2019-04" db="EMBL/GenBank/DDBJ databases">
        <authorList>
            <person name="Alioto T."/>
            <person name="Alioto T."/>
        </authorList>
    </citation>
    <scope>NUCLEOTIDE SEQUENCE [LARGE SCALE GENOMIC DNA]</scope>
</reference>
<protein>
    <submittedName>
        <fullName evidence="2">Uncharacterized protein</fullName>
    </submittedName>
</protein>
<evidence type="ECO:0000256" key="1">
    <source>
        <dbReference type="SAM" id="MobiDB-lite"/>
    </source>
</evidence>
<proteinExistence type="predicted"/>
<dbReference type="EMBL" id="CABDUW010001049">
    <property type="protein sequence ID" value="VTJ78234.1"/>
    <property type="molecule type" value="Genomic_DNA"/>
</dbReference>
<feature type="region of interest" description="Disordered" evidence="1">
    <location>
        <begin position="1"/>
        <end position="43"/>
    </location>
</feature>
<dbReference type="AlphaFoldDB" id="A0A5E4C8Q7"/>
<evidence type="ECO:0000313" key="2">
    <source>
        <dbReference type="EMBL" id="VTJ78234.1"/>
    </source>
</evidence>
<gene>
    <name evidence="2" type="ORF">MONAX_5E032240</name>
</gene>
<dbReference type="Proteomes" id="UP000335636">
    <property type="component" value="Unassembled WGS sequence"/>
</dbReference>
<keyword evidence="3" id="KW-1185">Reference proteome</keyword>